<dbReference type="PANTHER" id="PTHR33883">
    <property type="entry name" value="WPP DOMAIN-ASSOCIATED PROTEIN"/>
    <property type="match status" value="1"/>
</dbReference>
<evidence type="ECO:0008006" key="5">
    <source>
        <dbReference type="Google" id="ProtNLM"/>
    </source>
</evidence>
<dbReference type="OrthoDB" id="1868826at2759"/>
<feature type="region of interest" description="Disordered" evidence="2">
    <location>
        <begin position="432"/>
        <end position="456"/>
    </location>
</feature>
<evidence type="ECO:0000256" key="1">
    <source>
        <dbReference type="SAM" id="Coils"/>
    </source>
</evidence>
<keyword evidence="1" id="KW-0175">Coiled coil</keyword>
<evidence type="ECO:0000313" key="4">
    <source>
        <dbReference type="Proteomes" id="UP001153076"/>
    </source>
</evidence>
<evidence type="ECO:0000313" key="3">
    <source>
        <dbReference type="EMBL" id="KAJ8438395.1"/>
    </source>
</evidence>
<organism evidence="3 4">
    <name type="scientific">Carnegiea gigantea</name>
    <dbReference type="NCBI Taxonomy" id="171969"/>
    <lineage>
        <taxon>Eukaryota</taxon>
        <taxon>Viridiplantae</taxon>
        <taxon>Streptophyta</taxon>
        <taxon>Embryophyta</taxon>
        <taxon>Tracheophyta</taxon>
        <taxon>Spermatophyta</taxon>
        <taxon>Magnoliopsida</taxon>
        <taxon>eudicotyledons</taxon>
        <taxon>Gunneridae</taxon>
        <taxon>Pentapetalae</taxon>
        <taxon>Caryophyllales</taxon>
        <taxon>Cactineae</taxon>
        <taxon>Cactaceae</taxon>
        <taxon>Cactoideae</taxon>
        <taxon>Echinocereeae</taxon>
        <taxon>Carnegiea</taxon>
    </lineage>
</organism>
<dbReference type="PANTHER" id="PTHR33883:SF7">
    <property type="entry name" value="OS04G0521600 PROTEIN"/>
    <property type="match status" value="1"/>
</dbReference>
<feature type="coiled-coil region" evidence="1">
    <location>
        <begin position="119"/>
        <end position="146"/>
    </location>
</feature>
<comment type="caution">
    <text evidence="3">The sequence shown here is derived from an EMBL/GenBank/DDBJ whole genome shotgun (WGS) entry which is preliminary data.</text>
</comment>
<protein>
    <recommendedName>
        <fullName evidence="5">WPP domain-associated protein</fullName>
    </recommendedName>
</protein>
<accession>A0A9Q1K7N0</accession>
<evidence type="ECO:0000256" key="2">
    <source>
        <dbReference type="SAM" id="MobiDB-lite"/>
    </source>
</evidence>
<keyword evidence="4" id="KW-1185">Reference proteome</keyword>
<dbReference type="InterPro" id="IPR037490">
    <property type="entry name" value="WAP"/>
</dbReference>
<dbReference type="EMBL" id="JAKOGI010000254">
    <property type="protein sequence ID" value="KAJ8438395.1"/>
    <property type="molecule type" value="Genomic_DNA"/>
</dbReference>
<feature type="compositionally biased region" description="Basic and acidic residues" evidence="2">
    <location>
        <begin position="447"/>
        <end position="456"/>
    </location>
</feature>
<sequence>MDELLMGIQSTVKASMAESATMSILHSAMIKAHEKVQSKEGVIERLNEQSKFCELAIMQLEACLKLVEEEAGNYILENKYDRLLPDLTQIKDRLYGRLRETEIALHDKDKELLERRENERRLKQALGAKEKELQSLRKSCKENERKDGGFCELKNSVDQQVLSIKQHLEGERMALTRRLSQGSSASGTLEETEMTEMLDVIKDQSSDVSPVKGNVSNCEHENGDLEMGFDQMGLEIDRLKQTVDTAFGMMQSSISGSDVHPLELQWMRVIENDIQSIIFKEFVVDFDKKSPRKVSNGFLNVEEWLELINEVTLLRNELEGLVCSDDDGRKSGKFEELVIEDDELKKHNKDEDSEEGGASVSKMIETHEKLIRKKSEEINWAKDMEMVREKGPISPRRSKMIMDTLKKSAEKVIKRVDDFLEWKAKLDALPNKNGESHENVPMASKGDIAKTKDGSQTVKKDYDNEMRVIGQQIEGSSFQFSVIEGIYTCFLSGLMQDFVIKLDEYGMKNKIKEGILCLLFEEVVKELKLSIQKNAMNYSNVLCDYELMFHLKEGILEFVLKEMIEYSSKTLISQVDELNSSLCTIVEEMTYSWSQELDNYRLENLIKEDINRCIFLETVKYFRDLIKEHESQIKDKPKIMNGKDSRIQKLDSLSNDIEIEDILMHNSEAKEDSSHLDFFGSEIWEMEMQKVYDGVSDEDEINSNEVQSKLAHALHQLGTSKAMLIELADNEEIIDSENSVHGQMKLQELLSSSEDQSHSFGLADTTEVSDDINDHKIATKAMLKDPKDNEEAMANENSFKGVHDQMKLHDLQSQYEDRSRSFRLENSTEVLETDLPKSEALDSDANDQEIVVNDCDGYPHIEVEHQMKQEFGDENEEQPQSLSQEEKEDVQVNPLYSELVSSLVVLSQAIVNFENTLQEKLNSTDLRLQKANDELRPLLRHISSLKRNESLYKEAFIIRCQNLQKAESEVDILGDQVDALISLVERIYSTLHSYSPVLQHFAGVRSLNQSSDEKVI</sequence>
<proteinExistence type="predicted"/>
<dbReference type="AlphaFoldDB" id="A0A9Q1K7N0"/>
<dbReference type="Proteomes" id="UP001153076">
    <property type="component" value="Unassembled WGS sequence"/>
</dbReference>
<name>A0A9Q1K7N0_9CARY</name>
<gene>
    <name evidence="3" type="ORF">Cgig2_004505</name>
</gene>
<reference evidence="3" key="1">
    <citation type="submission" date="2022-04" db="EMBL/GenBank/DDBJ databases">
        <title>Carnegiea gigantea Genome sequencing and assembly v2.</title>
        <authorList>
            <person name="Copetti D."/>
            <person name="Sanderson M.J."/>
            <person name="Burquez A."/>
            <person name="Wojciechowski M.F."/>
        </authorList>
    </citation>
    <scope>NUCLEOTIDE SEQUENCE</scope>
    <source>
        <strain evidence="3">SGP5-SGP5p</strain>
        <tissue evidence="3">Aerial part</tissue>
    </source>
</reference>